<dbReference type="PANTHER" id="PTHR38041:SF1">
    <property type="entry name" value="CHORISMATE MUTASE"/>
    <property type="match status" value="1"/>
</dbReference>
<dbReference type="NCBIfam" id="TIGR01795">
    <property type="entry name" value="CM_mono_cladeE"/>
    <property type="match status" value="1"/>
</dbReference>
<feature type="compositionally biased region" description="Basic and acidic residues" evidence="2">
    <location>
        <begin position="123"/>
        <end position="134"/>
    </location>
</feature>
<dbReference type="NCBIfam" id="NF006691">
    <property type="entry name" value="PRK09239.1"/>
    <property type="match status" value="1"/>
</dbReference>
<keyword evidence="1 4" id="KW-0413">Isomerase</keyword>
<dbReference type="GO" id="GO:0004106">
    <property type="term" value="F:chorismate mutase activity"/>
    <property type="evidence" value="ECO:0007669"/>
    <property type="project" value="UniProtKB-EC"/>
</dbReference>
<dbReference type="EC" id="5.4.99.5" evidence="4"/>
<feature type="region of interest" description="Disordered" evidence="2">
    <location>
        <begin position="123"/>
        <end position="165"/>
    </location>
</feature>
<dbReference type="PROSITE" id="PS51168">
    <property type="entry name" value="CHORISMATE_MUT_2"/>
    <property type="match status" value="1"/>
</dbReference>
<dbReference type="GO" id="GO:0046417">
    <property type="term" value="P:chorismate metabolic process"/>
    <property type="evidence" value="ECO:0007669"/>
    <property type="project" value="InterPro"/>
</dbReference>
<protein>
    <submittedName>
        <fullName evidence="4">Chorismate mutase</fullName>
        <ecNumber evidence="4">5.4.99.5</ecNumber>
    </submittedName>
</protein>
<dbReference type="SMART" id="SM00830">
    <property type="entry name" value="CM_2"/>
    <property type="match status" value="1"/>
</dbReference>
<evidence type="ECO:0000256" key="1">
    <source>
        <dbReference type="ARBA" id="ARBA00023235"/>
    </source>
</evidence>
<dbReference type="OrthoDB" id="3267837at2"/>
<accession>A0A3N0C3Y9</accession>
<dbReference type="Gene3D" id="1.20.59.10">
    <property type="entry name" value="Chorismate mutase"/>
    <property type="match status" value="1"/>
</dbReference>
<feature type="compositionally biased region" description="Gly residues" evidence="2">
    <location>
        <begin position="136"/>
        <end position="150"/>
    </location>
</feature>
<dbReference type="InterPro" id="IPR036979">
    <property type="entry name" value="CM_dom_sf"/>
</dbReference>
<evidence type="ECO:0000256" key="2">
    <source>
        <dbReference type="SAM" id="MobiDB-lite"/>
    </source>
</evidence>
<dbReference type="GO" id="GO:0009697">
    <property type="term" value="P:salicylic acid biosynthetic process"/>
    <property type="evidence" value="ECO:0007669"/>
    <property type="project" value="TreeGrafter"/>
</dbReference>
<evidence type="ECO:0000259" key="3">
    <source>
        <dbReference type="PROSITE" id="PS51168"/>
    </source>
</evidence>
<gene>
    <name evidence="4" type="ORF">D7003_07770</name>
</gene>
<dbReference type="InterPro" id="IPR002701">
    <property type="entry name" value="CM_II_prokaryot"/>
</dbReference>
<proteinExistence type="predicted"/>
<dbReference type="SUPFAM" id="SSF48600">
    <property type="entry name" value="Chorismate mutase II"/>
    <property type="match status" value="1"/>
</dbReference>
<evidence type="ECO:0000313" key="4">
    <source>
        <dbReference type="EMBL" id="RNL57068.1"/>
    </source>
</evidence>
<dbReference type="PANTHER" id="PTHR38041">
    <property type="entry name" value="CHORISMATE MUTASE"/>
    <property type="match status" value="1"/>
</dbReference>
<evidence type="ECO:0000313" key="5">
    <source>
        <dbReference type="Proteomes" id="UP000273807"/>
    </source>
</evidence>
<organism evidence="4 5">
    <name type="scientific">Arthrobacter oryzae</name>
    <dbReference type="NCBI Taxonomy" id="409290"/>
    <lineage>
        <taxon>Bacteria</taxon>
        <taxon>Bacillati</taxon>
        <taxon>Actinomycetota</taxon>
        <taxon>Actinomycetes</taxon>
        <taxon>Micrococcales</taxon>
        <taxon>Micrococcaceae</taxon>
        <taxon>Arthrobacter</taxon>
    </lineage>
</organism>
<dbReference type="AlphaFoldDB" id="A0A3N0C3Y9"/>
<dbReference type="EMBL" id="RBED01000083">
    <property type="protein sequence ID" value="RNL57068.1"/>
    <property type="molecule type" value="Genomic_DNA"/>
</dbReference>
<feature type="domain" description="Chorismate mutase" evidence="3">
    <location>
        <begin position="27"/>
        <end position="118"/>
    </location>
</feature>
<dbReference type="InterPro" id="IPR051331">
    <property type="entry name" value="Chorismate_mutase-related"/>
</dbReference>
<name>A0A3N0C3Y9_9MICC</name>
<keyword evidence="5" id="KW-1185">Reference proteome</keyword>
<sequence length="165" mass="17075">MTEQNSLLPDDDSFDPAASSLAGQVDPAVMAELLSIRSSIDNIDATLVFLLAERFKATQKVGFLKAAHKLPAGDPGRETAQIARLRRLAAEAQLDPAFAEKFLNFIIGEVIRHHEAIAENHEAAAHAAEDRHPGEVPGGDPGTGSAGGPGVRAAGSPDPAVAAGA</sequence>
<comment type="caution">
    <text evidence="4">The sequence shown here is derived from an EMBL/GenBank/DDBJ whole genome shotgun (WGS) entry which is preliminary data.</text>
</comment>
<dbReference type="Pfam" id="PF01817">
    <property type="entry name" value="CM_2"/>
    <property type="match status" value="1"/>
</dbReference>
<reference evidence="4 5" key="1">
    <citation type="submission" date="2018-10" db="EMBL/GenBank/DDBJ databases">
        <title>Genome sequencing of Arthrobacter oryzae TNB02.</title>
        <authorList>
            <person name="Cho Y.-J."/>
            <person name="Cho A."/>
            <person name="Kim O.-S."/>
        </authorList>
    </citation>
    <scope>NUCLEOTIDE SEQUENCE [LARGE SCALE GENOMIC DNA]</scope>
    <source>
        <strain evidence="4 5">TNB02</strain>
    </source>
</reference>
<dbReference type="Proteomes" id="UP000273807">
    <property type="component" value="Unassembled WGS sequence"/>
</dbReference>
<dbReference type="InterPro" id="IPR036263">
    <property type="entry name" value="Chorismate_II_sf"/>
</dbReference>
<dbReference type="InterPro" id="IPR010951">
    <property type="entry name" value="CM_bact"/>
</dbReference>
<dbReference type="RefSeq" id="WP_123254893.1">
    <property type="nucleotide sequence ID" value="NZ_RBED01000083.1"/>
</dbReference>